<sequence>MPSAVASSSKRSRRAAFDDDGDSDGVVIDEASSSLRNESRKKARVSDAGSGRRKSHLTPREQSATSSEEDYDDGDQDMQGADALPTPPTSTQYEIMRDAGFKHLEYTEDDDTRATQRIQSRPTLIGENHAALNAIIESITCFNFMCHERLHCDLGPLLNFIVGENGSGKSAILTAITLCLGGKASATNRGGSLRSFVKEGCDHASLVVKIKNQGTDAYKPDQFGESITVERWFTKSGSSGFKLKSETGRLVSNKKSDVDDVVDYFCLQVDNPLNVLSQDNARQFLNAATPATKYKYFVQGTQLEQLSNDYQLLQEYLEANETKLIEYQETIDILKERYEKAVKLRDAVTKNAEMRQKQAVYRNQLIWAQVAEQEDKLKEKQNAIDLAQQEIDRTQLLIEEKTEELRKVDQVVQETKQELERIREEEGEVKAAETEAHDKFNDARKALTETHTQERDLHSNLQSASERVKEYEGKIREEEQRLEEINGGALTEKQKELEEAKQAEKDVQTAIDAHAADTSRLDNELASAEREERSAAGRLEQKKREVSAAEIRLRDLSQNRIDPFAGFDPKIPQLLTSLENDRGFSQKPIGPIGTLIQLTKPKWGGVIERYLGGNLSAFIVTSRSDQKRLQSHIDRLRMRSSPPILIAPRNPLSNLREPDSSFDTIMRVLKFDDAVVRDQLVILNQIEQIILIEKREKAEKIMFDGQPPPNVTACIAFHDTKREGLRLTNRGGGNMSTQPVFPDQNQKPRMKSDAETQISFQKDALEQLRAELRGVEASWRTTQQTTQRCAQAVARHKRRGAELRQELVRAEVRIEQVEAELDAFENTGSGLQNFKEVLAEAQRQKDHYGNQYGELAVQKRELNKEVENLKQKLNDAKLATQDFKAKIAKAEDKLKRREESRRVILFEKNEVHQAHEEAKAGKAQAEASRDRQTAVVDDYTQKASEACPERAYIPEGETTVSLERKYESLREQLKKIRNQLGASDEDIHASAAQAIQEYREQKQHHKNLTSLVDGLKQALNARLEKWRYFQRLISAHARVNFAYLLSERKFRGKLLLDHKSKKLEIQVEPDGTGKSESGRNTKTLSGGEKSFSSICLLLAIWDAIGSPLRCLDEFDVFMDNVNRKISTNMLITAARRSVGKQFILITPNAIEGRANIDKDVKIIRLTDPRQRTLADH</sequence>
<dbReference type="AlphaFoldDB" id="A0A4Q4SUG9"/>
<comment type="subcellular location">
    <subcellularLocation>
        <location evidence="2">Chromosome</location>
    </subcellularLocation>
    <subcellularLocation>
        <location evidence="1">Nucleus</location>
    </subcellularLocation>
</comment>
<dbReference type="GO" id="GO:0030915">
    <property type="term" value="C:Smc5-Smc6 complex"/>
    <property type="evidence" value="ECO:0007669"/>
    <property type="project" value="TreeGrafter"/>
</dbReference>
<feature type="region of interest" description="Disordered" evidence="13">
    <location>
        <begin position="1"/>
        <end position="91"/>
    </location>
</feature>
<keyword evidence="9" id="KW-0233">DNA recombination</keyword>
<keyword evidence="7" id="KW-0067">ATP-binding</keyword>
<dbReference type="STRING" id="155417.A0A4Q4SUG9"/>
<dbReference type="EMBL" id="QJNU01001560">
    <property type="protein sequence ID" value="RYO75634.1"/>
    <property type="molecule type" value="Genomic_DNA"/>
</dbReference>
<dbReference type="Gene3D" id="3.40.50.300">
    <property type="entry name" value="P-loop containing nucleotide triphosphate hydrolases"/>
    <property type="match status" value="2"/>
</dbReference>
<evidence type="ECO:0000256" key="7">
    <source>
        <dbReference type="ARBA" id="ARBA00022840"/>
    </source>
</evidence>
<dbReference type="GO" id="GO:0003697">
    <property type="term" value="F:single-stranded DNA binding"/>
    <property type="evidence" value="ECO:0007669"/>
    <property type="project" value="TreeGrafter"/>
</dbReference>
<dbReference type="OrthoDB" id="10072614at2759"/>
<evidence type="ECO:0000256" key="8">
    <source>
        <dbReference type="ARBA" id="ARBA00023054"/>
    </source>
</evidence>
<reference evidence="15 16" key="1">
    <citation type="submission" date="2018-06" db="EMBL/GenBank/DDBJ databases">
        <title>Complete Genomes of Monosporascus.</title>
        <authorList>
            <person name="Robinson A.J."/>
            <person name="Natvig D.O."/>
        </authorList>
    </citation>
    <scope>NUCLEOTIDE SEQUENCE [LARGE SCALE GENOMIC DNA]</scope>
    <source>
        <strain evidence="15 16">CBS 110550</strain>
    </source>
</reference>
<dbReference type="GO" id="GO:0005524">
    <property type="term" value="F:ATP binding"/>
    <property type="evidence" value="ECO:0007669"/>
    <property type="project" value="UniProtKB-KW"/>
</dbReference>
<feature type="coiled-coil region" evidence="12">
    <location>
        <begin position="751"/>
        <end position="900"/>
    </location>
</feature>
<name>A0A4Q4SUG9_9PEZI</name>
<keyword evidence="8 12" id="KW-0175">Coiled coil</keyword>
<protein>
    <recommendedName>
        <fullName evidence="14">RecF/RecN/SMC N-terminal domain-containing protein</fullName>
    </recommendedName>
</protein>
<feature type="coiled-coil region" evidence="12">
    <location>
        <begin position="303"/>
        <end position="344"/>
    </location>
</feature>
<dbReference type="PANTHER" id="PTHR19306:SF6">
    <property type="entry name" value="STRUCTURAL MAINTENANCE OF CHROMOSOMES PROTEIN 6"/>
    <property type="match status" value="1"/>
</dbReference>
<evidence type="ECO:0000256" key="13">
    <source>
        <dbReference type="SAM" id="MobiDB-lite"/>
    </source>
</evidence>
<organism evidence="15 16">
    <name type="scientific">Monosporascus ibericus</name>
    <dbReference type="NCBI Taxonomy" id="155417"/>
    <lineage>
        <taxon>Eukaryota</taxon>
        <taxon>Fungi</taxon>
        <taxon>Dikarya</taxon>
        <taxon>Ascomycota</taxon>
        <taxon>Pezizomycotina</taxon>
        <taxon>Sordariomycetes</taxon>
        <taxon>Xylariomycetidae</taxon>
        <taxon>Xylariales</taxon>
        <taxon>Xylariales incertae sedis</taxon>
        <taxon>Monosporascus</taxon>
    </lineage>
</organism>
<dbReference type="GO" id="GO:0035861">
    <property type="term" value="C:site of double-strand break"/>
    <property type="evidence" value="ECO:0007669"/>
    <property type="project" value="TreeGrafter"/>
</dbReference>
<dbReference type="InterPro" id="IPR027417">
    <property type="entry name" value="P-loop_NTPase"/>
</dbReference>
<dbReference type="InterPro" id="IPR003395">
    <property type="entry name" value="RecF/RecN/SMC_N"/>
</dbReference>
<keyword evidence="4" id="KW-0158">Chromosome</keyword>
<evidence type="ECO:0000256" key="10">
    <source>
        <dbReference type="ARBA" id="ARBA00023204"/>
    </source>
</evidence>
<gene>
    <name evidence="15" type="ORF">DL764_010359</name>
</gene>
<keyword evidence="6" id="KW-0227">DNA damage</keyword>
<dbReference type="GO" id="GO:0000724">
    <property type="term" value="P:double-strand break repair via homologous recombination"/>
    <property type="evidence" value="ECO:0007669"/>
    <property type="project" value="TreeGrafter"/>
</dbReference>
<evidence type="ECO:0000256" key="12">
    <source>
        <dbReference type="SAM" id="Coils"/>
    </source>
</evidence>
<feature type="compositionally biased region" description="Polar residues" evidence="13">
    <location>
        <begin position="735"/>
        <end position="747"/>
    </location>
</feature>
<keyword evidence="11" id="KW-0539">Nucleus</keyword>
<proteinExistence type="inferred from homology"/>
<comment type="caution">
    <text evidence="15">The sequence shown here is derived from an EMBL/GenBank/DDBJ whole genome shotgun (WGS) entry which is preliminary data.</text>
</comment>
<evidence type="ECO:0000313" key="15">
    <source>
        <dbReference type="EMBL" id="RYO75634.1"/>
    </source>
</evidence>
<feature type="compositionally biased region" description="Basic and acidic residues" evidence="13">
    <location>
        <begin position="492"/>
        <end position="507"/>
    </location>
</feature>
<feature type="region of interest" description="Disordered" evidence="13">
    <location>
        <begin position="479"/>
        <end position="544"/>
    </location>
</feature>
<dbReference type="GO" id="GO:0003684">
    <property type="term" value="F:damaged DNA binding"/>
    <property type="evidence" value="ECO:0007669"/>
    <property type="project" value="TreeGrafter"/>
</dbReference>
<evidence type="ECO:0000256" key="6">
    <source>
        <dbReference type="ARBA" id="ARBA00022763"/>
    </source>
</evidence>
<dbReference type="Proteomes" id="UP000293360">
    <property type="component" value="Unassembled WGS sequence"/>
</dbReference>
<feature type="compositionally biased region" description="Basic and acidic residues" evidence="13">
    <location>
        <begin position="1066"/>
        <end position="1079"/>
    </location>
</feature>
<feature type="region of interest" description="Disordered" evidence="13">
    <location>
        <begin position="1066"/>
        <end position="1087"/>
    </location>
</feature>
<feature type="region of interest" description="Disordered" evidence="13">
    <location>
        <begin position="728"/>
        <end position="748"/>
    </location>
</feature>
<evidence type="ECO:0000313" key="16">
    <source>
        <dbReference type="Proteomes" id="UP000293360"/>
    </source>
</evidence>
<feature type="domain" description="RecF/RecN/SMC N-terminal" evidence="14">
    <location>
        <begin position="136"/>
        <end position="1147"/>
    </location>
</feature>
<dbReference type="PANTHER" id="PTHR19306">
    <property type="entry name" value="STRUCTURAL MAINTENANCE OF CHROMOSOMES 5,6 SMC5, SMC6"/>
    <property type="match status" value="1"/>
</dbReference>
<dbReference type="Pfam" id="PF02463">
    <property type="entry name" value="SMC_N"/>
    <property type="match status" value="1"/>
</dbReference>
<evidence type="ECO:0000256" key="2">
    <source>
        <dbReference type="ARBA" id="ARBA00004286"/>
    </source>
</evidence>
<keyword evidence="10" id="KW-0234">DNA repair</keyword>
<feature type="compositionally biased region" description="Basic and acidic residues" evidence="13">
    <location>
        <begin position="514"/>
        <end position="544"/>
    </location>
</feature>
<keyword evidence="5" id="KW-0547">Nucleotide-binding</keyword>
<evidence type="ECO:0000256" key="9">
    <source>
        <dbReference type="ARBA" id="ARBA00023172"/>
    </source>
</evidence>
<feature type="coiled-coil region" evidence="12">
    <location>
        <begin position="959"/>
        <end position="986"/>
    </location>
</feature>
<evidence type="ECO:0000256" key="5">
    <source>
        <dbReference type="ARBA" id="ARBA00022741"/>
    </source>
</evidence>
<evidence type="ECO:0000256" key="1">
    <source>
        <dbReference type="ARBA" id="ARBA00004123"/>
    </source>
</evidence>
<dbReference type="SUPFAM" id="SSF52540">
    <property type="entry name" value="P-loop containing nucleoside triphosphate hydrolases"/>
    <property type="match status" value="2"/>
</dbReference>
<evidence type="ECO:0000256" key="4">
    <source>
        <dbReference type="ARBA" id="ARBA00022454"/>
    </source>
</evidence>
<accession>A0A4Q4SUG9</accession>
<feature type="compositionally biased region" description="Acidic residues" evidence="13">
    <location>
        <begin position="67"/>
        <end position="76"/>
    </location>
</feature>
<evidence type="ECO:0000256" key="11">
    <source>
        <dbReference type="ARBA" id="ARBA00023242"/>
    </source>
</evidence>
<comment type="similarity">
    <text evidence="3">Belongs to the SMC family. SMC6 subfamily.</text>
</comment>
<keyword evidence="16" id="KW-1185">Reference proteome</keyword>
<evidence type="ECO:0000256" key="3">
    <source>
        <dbReference type="ARBA" id="ARBA00006793"/>
    </source>
</evidence>
<dbReference type="GO" id="GO:0005634">
    <property type="term" value="C:nucleus"/>
    <property type="evidence" value="ECO:0007669"/>
    <property type="project" value="UniProtKB-SubCell"/>
</dbReference>
<evidence type="ECO:0000259" key="14">
    <source>
        <dbReference type="Pfam" id="PF02463"/>
    </source>
</evidence>